<feature type="transmembrane region" description="Helical" evidence="2">
    <location>
        <begin position="330"/>
        <end position="350"/>
    </location>
</feature>
<feature type="transmembrane region" description="Helical" evidence="2">
    <location>
        <begin position="51"/>
        <end position="74"/>
    </location>
</feature>
<feature type="compositionally biased region" description="Polar residues" evidence="1">
    <location>
        <begin position="833"/>
        <end position="844"/>
    </location>
</feature>
<feature type="compositionally biased region" description="Polar residues" evidence="1">
    <location>
        <begin position="146"/>
        <end position="180"/>
    </location>
</feature>
<keyword evidence="2" id="KW-0472">Membrane</keyword>
<feature type="region of interest" description="Disordered" evidence="1">
    <location>
        <begin position="125"/>
        <end position="188"/>
    </location>
</feature>
<feature type="transmembrane region" description="Helical" evidence="2">
    <location>
        <begin position="80"/>
        <end position="99"/>
    </location>
</feature>
<gene>
    <name evidence="3" type="ORF">BG006_006107</name>
</gene>
<feature type="compositionally biased region" description="Polar residues" evidence="1">
    <location>
        <begin position="735"/>
        <end position="755"/>
    </location>
</feature>
<dbReference type="SUPFAM" id="SSF48097">
    <property type="entry name" value="Regulator of G-protein signaling, RGS"/>
    <property type="match status" value="1"/>
</dbReference>
<feature type="compositionally biased region" description="Polar residues" evidence="1">
    <location>
        <begin position="125"/>
        <end position="136"/>
    </location>
</feature>
<feature type="compositionally biased region" description="Polar residues" evidence="1">
    <location>
        <begin position="218"/>
        <end position="248"/>
    </location>
</feature>
<evidence type="ECO:0000256" key="1">
    <source>
        <dbReference type="SAM" id="MobiDB-lite"/>
    </source>
</evidence>
<dbReference type="AlphaFoldDB" id="A0A9P5VLA2"/>
<feature type="transmembrane region" description="Helical" evidence="2">
    <location>
        <begin position="406"/>
        <end position="423"/>
    </location>
</feature>
<evidence type="ECO:0000256" key="2">
    <source>
        <dbReference type="SAM" id="Phobius"/>
    </source>
</evidence>
<feature type="compositionally biased region" description="Low complexity" evidence="1">
    <location>
        <begin position="845"/>
        <end position="857"/>
    </location>
</feature>
<feature type="compositionally biased region" description="Basic residues" evidence="1">
    <location>
        <begin position="560"/>
        <end position="573"/>
    </location>
</feature>
<proteinExistence type="predicted"/>
<feature type="compositionally biased region" description="Polar residues" evidence="1">
    <location>
        <begin position="530"/>
        <end position="544"/>
    </location>
</feature>
<feature type="transmembrane region" description="Helical" evidence="2">
    <location>
        <begin position="370"/>
        <end position="394"/>
    </location>
</feature>
<feature type="transmembrane region" description="Helical" evidence="2">
    <location>
        <begin position="16"/>
        <end position="39"/>
    </location>
</feature>
<dbReference type="Proteomes" id="UP000696485">
    <property type="component" value="Unassembled WGS sequence"/>
</dbReference>
<feature type="compositionally biased region" description="Low complexity" evidence="1">
    <location>
        <begin position="663"/>
        <end position="683"/>
    </location>
</feature>
<dbReference type="InterPro" id="IPR036305">
    <property type="entry name" value="RGS_sf"/>
</dbReference>
<evidence type="ECO:0000313" key="3">
    <source>
        <dbReference type="EMBL" id="KAF9330989.1"/>
    </source>
</evidence>
<organism evidence="3 4">
    <name type="scientific">Podila minutissima</name>
    <dbReference type="NCBI Taxonomy" id="64525"/>
    <lineage>
        <taxon>Eukaryota</taxon>
        <taxon>Fungi</taxon>
        <taxon>Fungi incertae sedis</taxon>
        <taxon>Mucoromycota</taxon>
        <taxon>Mortierellomycotina</taxon>
        <taxon>Mortierellomycetes</taxon>
        <taxon>Mortierellales</taxon>
        <taxon>Mortierellaceae</taxon>
        <taxon>Podila</taxon>
    </lineage>
</organism>
<feature type="region of interest" description="Disordered" evidence="1">
    <location>
        <begin position="470"/>
        <end position="573"/>
    </location>
</feature>
<feature type="region of interest" description="Disordered" evidence="1">
    <location>
        <begin position="1120"/>
        <end position="1150"/>
    </location>
</feature>
<feature type="transmembrane region" description="Helical" evidence="2">
    <location>
        <begin position="443"/>
        <end position="461"/>
    </location>
</feature>
<keyword evidence="2" id="KW-1133">Transmembrane helix</keyword>
<protein>
    <recommendedName>
        <fullName evidence="5">RGS domain-containing protein</fullName>
    </recommendedName>
</protein>
<accession>A0A9P5VLA2</accession>
<feature type="compositionally biased region" description="Polar residues" evidence="1">
    <location>
        <begin position="767"/>
        <end position="777"/>
    </location>
</feature>
<keyword evidence="2" id="KW-0812">Transmembrane</keyword>
<dbReference type="Gene3D" id="1.10.167.10">
    <property type="entry name" value="Regulator of G-protein Signalling 4, domain 2"/>
    <property type="match status" value="1"/>
</dbReference>
<evidence type="ECO:0008006" key="5">
    <source>
        <dbReference type="Google" id="ProtNLM"/>
    </source>
</evidence>
<feature type="region of interest" description="Disordered" evidence="1">
    <location>
        <begin position="213"/>
        <end position="257"/>
    </location>
</feature>
<feature type="region of interest" description="Disordered" evidence="1">
    <location>
        <begin position="663"/>
        <end position="684"/>
    </location>
</feature>
<evidence type="ECO:0000313" key="4">
    <source>
        <dbReference type="Proteomes" id="UP000696485"/>
    </source>
</evidence>
<dbReference type="EMBL" id="JAAAUY010000356">
    <property type="protein sequence ID" value="KAF9330989.1"/>
    <property type="molecule type" value="Genomic_DNA"/>
</dbReference>
<sequence length="1150" mass="126420">MGGPYGPVRGLGHRHAYLAAAVIMGSFCLITTITMFYLAGTHNDLKQRGRYLVFWNGLSATGIVTVYLMLNAYVGDFPCFILLWTSYLCIVPWLLTYLARGFRLVYIYNQQVDIGNRILQRSNLRGSHTNTSQQNLAVYPTGGAPESNTPNSNNQGASGISMDTGSNTVLGSSTVPNSRLSPDLNGAVTFPPSTTSYLALEGTNHNLTGRGQEHEYQQEQGAPTGSGSRPLSGPASNIPNFNAASSSQPQPPTRLGSRLFVPESRQLSAATMPSPNTLFPEIRGIVFEDSPHRPTSNRDPESQLMSFEAPVEDSHWNRYLPFNQVTDGRLTIFLMAVMVLVAILCLGMQFVKPSPVQIAPINYLCGDGPVFFPVYAFMFGFLAIGCPILTWKLWWIKDGFGIRNELLINMIIGLPGFILYFVSPFKLKRLDAGHWNHTNWLTLTIFFAHFNSVVLPLLRFFGRQIPQRMPDGKNKPMTSIFRWDSNKSIPETPNPNAESDTASFRFHSPSPSPSMPSTSGNMDMDGISMESPSLRISSGASQGISVIPDSSLGTAPIGRSRSRSRSGSKPPRYRGMKGFWAKYGTDSEGKMIPLSQINPKAFEYALNDQEMLAELVKFSITVFSAENTKFLQEYEGLKKQVQEYYRLVGAQTQRNHSRSAIVSSDNAMGGASGSGSQPSTTSPWKVPSILESVASSIRKFSTHGSSDECHSRCGSRSESMIEIDLQNVGEPGTTLKLSHTMTNPYFGQDTDSSAHYNKGDESAVRVQRSSPLSQQNSEFEDGSDRPGAPSKMTSTLSQMNSLSSFDSVNGSFDNPLQIASGSTSAPQAGRVLSTGSYPSLTQMRSQSPLHSPSSSVSATFTPRLPSQPSLTFQAIKTPALAVDKCTSPRSVLTAEEHLQNQGTTTTPLLYLGQAAMQISPARQQPQVSYCLSPDQHQLLPGSPLQQNIRPKPSHQSSQSRLISALMLDRKTAVPEALLPAYWEIANTFIMPNAVLELNLDEAQVEEIRGLFVHHACFLEMYEPVVRSVQELVYANVWPRFVQSLQKHPRGLPRRMRILRIFVYSCQSDAREQEGDEEDRSESVATNSVVVSERKAGHSSGFSLAGIRTRWRRYWGLQGTSQTRDGERSHAQSGIEMAHGRLDENAASGGW</sequence>
<reference evidence="3" key="1">
    <citation type="journal article" date="2020" name="Fungal Divers.">
        <title>Resolving the Mortierellaceae phylogeny through synthesis of multi-gene phylogenetics and phylogenomics.</title>
        <authorList>
            <person name="Vandepol N."/>
            <person name="Liber J."/>
            <person name="Desiro A."/>
            <person name="Na H."/>
            <person name="Kennedy M."/>
            <person name="Barry K."/>
            <person name="Grigoriev I.V."/>
            <person name="Miller A.N."/>
            <person name="O'Donnell K."/>
            <person name="Stajich J.E."/>
            <person name="Bonito G."/>
        </authorList>
    </citation>
    <scope>NUCLEOTIDE SEQUENCE</scope>
    <source>
        <strain evidence="3">NVP1</strain>
    </source>
</reference>
<feature type="compositionally biased region" description="Polar residues" evidence="1">
    <location>
        <begin position="486"/>
        <end position="502"/>
    </location>
</feature>
<feature type="region of interest" description="Disordered" evidence="1">
    <location>
        <begin position="818"/>
        <end position="862"/>
    </location>
</feature>
<name>A0A9P5VLA2_9FUNG</name>
<feature type="region of interest" description="Disordered" evidence="1">
    <location>
        <begin position="732"/>
        <end position="797"/>
    </location>
</feature>
<dbReference type="InterPro" id="IPR044926">
    <property type="entry name" value="RGS_subdomain_2"/>
</dbReference>
<comment type="caution">
    <text evidence="3">The sequence shown here is derived from an EMBL/GenBank/DDBJ whole genome shotgun (WGS) entry which is preliminary data.</text>
</comment>
<keyword evidence="4" id="KW-1185">Reference proteome</keyword>